<dbReference type="Proteomes" id="UP000037425">
    <property type="component" value="Unassembled WGS sequence"/>
</dbReference>
<dbReference type="PATRIC" id="fig|106592.7.peg.5293"/>
<sequence length="179" mass="21063">MNIGPEKEAEIRLFRRRRSERIQADPESEKRWYLECDEYAPVRALRAKRDQVEREQKNYFDELNERRRKLFEKPGCGGDIYPDTRRISAYLNDLHALTEQLRDFECLCEAKAEVIRAHREAADPATSDPAAAKRWLGLCERYRSIVAQCWYAECERREREVFERECSARVAASLAGSTN</sequence>
<protein>
    <submittedName>
        <fullName evidence="2">Uncharacterized protein</fullName>
    </submittedName>
</protein>
<dbReference type="AlphaFoldDB" id="A0A0L8BG86"/>
<accession>A0A0L8BG86</accession>
<feature type="coiled-coil region" evidence="1">
    <location>
        <begin position="42"/>
        <end position="69"/>
    </location>
</feature>
<evidence type="ECO:0000313" key="3">
    <source>
        <dbReference type="Proteomes" id="UP000037425"/>
    </source>
</evidence>
<name>A0A0L8BG86_ENSAD</name>
<evidence type="ECO:0000313" key="2">
    <source>
        <dbReference type="EMBL" id="KOF13588.1"/>
    </source>
</evidence>
<gene>
    <name evidence="2" type="ORF">AC244_30590</name>
</gene>
<dbReference type="EMBL" id="LGAP01000035">
    <property type="protein sequence ID" value="KOF13588.1"/>
    <property type="molecule type" value="Genomic_DNA"/>
</dbReference>
<evidence type="ECO:0000256" key="1">
    <source>
        <dbReference type="SAM" id="Coils"/>
    </source>
</evidence>
<organism evidence="2 3">
    <name type="scientific">Ensifer adhaerens</name>
    <name type="common">Sinorhizobium morelense</name>
    <dbReference type="NCBI Taxonomy" id="106592"/>
    <lineage>
        <taxon>Bacteria</taxon>
        <taxon>Pseudomonadati</taxon>
        <taxon>Pseudomonadota</taxon>
        <taxon>Alphaproteobacteria</taxon>
        <taxon>Hyphomicrobiales</taxon>
        <taxon>Rhizobiaceae</taxon>
        <taxon>Sinorhizobium/Ensifer group</taxon>
        <taxon>Ensifer</taxon>
    </lineage>
</organism>
<comment type="caution">
    <text evidence="2">The sequence shown here is derived from an EMBL/GenBank/DDBJ whole genome shotgun (WGS) entry which is preliminary data.</text>
</comment>
<proteinExistence type="predicted"/>
<reference evidence="3" key="1">
    <citation type="submission" date="2015-07" db="EMBL/GenBank/DDBJ databases">
        <title>Whole genome sequence of an Ensifer adhaerens strain isolated from a cave pool in the Wind Cave National Park.</title>
        <authorList>
            <person name="Eng W.W.H."/>
            <person name="Gan H.M."/>
            <person name="Barton H.A."/>
            <person name="Savka M.A."/>
        </authorList>
    </citation>
    <scope>NUCLEOTIDE SEQUENCE [LARGE SCALE GENOMIC DNA]</scope>
    <source>
        <strain evidence="3">SD006</strain>
    </source>
</reference>
<keyword evidence="1" id="KW-0175">Coiled coil</keyword>